<protein>
    <recommendedName>
        <fullName evidence="4">Lipoprotein</fullName>
    </recommendedName>
</protein>
<evidence type="ECO:0008006" key="4">
    <source>
        <dbReference type="Google" id="ProtNLM"/>
    </source>
</evidence>
<reference evidence="2 3" key="1">
    <citation type="submission" date="2022-08" db="EMBL/GenBank/DDBJ databases">
        <authorList>
            <person name="Zeman M."/>
            <person name="Kubasova T."/>
        </authorList>
    </citation>
    <scope>NUCLEOTIDE SEQUENCE [LARGE SCALE GENOMIC DNA]</scope>
    <source>
        <strain evidence="2 3">ET62</strain>
    </source>
</reference>
<evidence type="ECO:0000256" key="1">
    <source>
        <dbReference type="SAM" id="SignalP"/>
    </source>
</evidence>
<dbReference type="PROSITE" id="PS51257">
    <property type="entry name" value="PROKAR_LIPOPROTEIN"/>
    <property type="match status" value="1"/>
</dbReference>
<evidence type="ECO:0000313" key="3">
    <source>
        <dbReference type="Proteomes" id="UP001204579"/>
    </source>
</evidence>
<keyword evidence="3" id="KW-1185">Reference proteome</keyword>
<sequence length="103" mass="11725">MKNIIYILALTLLTACSSLSDTEVKSKVSYQLNGVKEFFHPRVISVEKVNESDDLVQYKWTAEYTWLIGIRGQRVKGSGFIMLYKNGDIADFHIDFGSTETIK</sequence>
<accession>A0AAW5N950</accession>
<name>A0AAW5N950_9BACT</name>
<evidence type="ECO:0000313" key="2">
    <source>
        <dbReference type="EMBL" id="MCR8874718.1"/>
    </source>
</evidence>
<gene>
    <name evidence="2" type="ORF">NW209_11965</name>
</gene>
<feature type="signal peptide" evidence="1">
    <location>
        <begin position="1"/>
        <end position="20"/>
    </location>
</feature>
<dbReference type="AlphaFoldDB" id="A0AAW5N950"/>
<dbReference type="RefSeq" id="WP_258336052.1">
    <property type="nucleotide sequence ID" value="NZ_JANRHJ010000013.1"/>
</dbReference>
<keyword evidence="1" id="KW-0732">Signal</keyword>
<feature type="chain" id="PRO_5043689196" description="Lipoprotein" evidence="1">
    <location>
        <begin position="21"/>
        <end position="103"/>
    </location>
</feature>
<dbReference type="EMBL" id="JANRHJ010000013">
    <property type="protein sequence ID" value="MCR8874718.1"/>
    <property type="molecule type" value="Genomic_DNA"/>
</dbReference>
<organism evidence="2 3">
    <name type="scientific">Phocaeicola barnesiae</name>
    <dbReference type="NCBI Taxonomy" id="376804"/>
    <lineage>
        <taxon>Bacteria</taxon>
        <taxon>Pseudomonadati</taxon>
        <taxon>Bacteroidota</taxon>
        <taxon>Bacteroidia</taxon>
        <taxon>Bacteroidales</taxon>
        <taxon>Bacteroidaceae</taxon>
        <taxon>Phocaeicola</taxon>
    </lineage>
</organism>
<comment type="caution">
    <text evidence="2">The sequence shown here is derived from an EMBL/GenBank/DDBJ whole genome shotgun (WGS) entry which is preliminary data.</text>
</comment>
<proteinExistence type="predicted"/>
<dbReference type="Proteomes" id="UP001204579">
    <property type="component" value="Unassembled WGS sequence"/>
</dbReference>